<dbReference type="EMBL" id="UAUX01000008">
    <property type="protein sequence ID" value="SPZ98636.1"/>
    <property type="molecule type" value="Genomic_DNA"/>
</dbReference>
<proteinExistence type="predicted"/>
<dbReference type="Proteomes" id="UP000249913">
    <property type="component" value="Unassembled WGS sequence"/>
</dbReference>
<gene>
    <name evidence="1" type="ORF">NCTC7878_02035</name>
</gene>
<dbReference type="AlphaFoldDB" id="A0A2X2K2E3"/>
<name>A0A2X2K2E3_STAAU</name>
<reference evidence="1 2" key="1">
    <citation type="submission" date="2018-06" db="EMBL/GenBank/DDBJ databases">
        <authorList>
            <consortium name="Pathogen Informatics"/>
            <person name="Doyle S."/>
        </authorList>
    </citation>
    <scope>NUCLEOTIDE SEQUENCE [LARGE SCALE GENOMIC DNA]</scope>
    <source>
        <strain evidence="1 2">NCTC7878</strain>
    </source>
</reference>
<evidence type="ECO:0000313" key="1">
    <source>
        <dbReference type="EMBL" id="SPZ98636.1"/>
    </source>
</evidence>
<organism evidence="1 2">
    <name type="scientific">Staphylococcus aureus</name>
    <dbReference type="NCBI Taxonomy" id="1280"/>
    <lineage>
        <taxon>Bacteria</taxon>
        <taxon>Bacillati</taxon>
        <taxon>Bacillota</taxon>
        <taxon>Bacilli</taxon>
        <taxon>Bacillales</taxon>
        <taxon>Staphylococcaceae</taxon>
        <taxon>Staphylococcus</taxon>
    </lineage>
</organism>
<sequence length="57" mass="6261">MSMTKIYLDSFLLKSNKDNEPKRASVAKATVLIKLSTEVKPVFGNSLALESFEGPCL</sequence>
<accession>A0A2X2K2E3</accession>
<protein>
    <submittedName>
        <fullName evidence="1">Uncharacterized protein</fullName>
    </submittedName>
</protein>
<evidence type="ECO:0000313" key="2">
    <source>
        <dbReference type="Proteomes" id="UP000249913"/>
    </source>
</evidence>